<feature type="domain" description="DUF4031" evidence="1">
    <location>
        <begin position="2"/>
        <end position="83"/>
    </location>
</feature>
<name>A0A8J3N0S7_9CHLR</name>
<sequence>MIYVDTVRHYPSCKLLYKYWCHLATDGDLEELHTFAAQLGLKRSWFQPSHSGRFPHYDLVPSKRELALQLGAVAVDPVELMRVCYPDTWKVVTAGSERSAARE</sequence>
<proteinExistence type="predicted"/>
<dbReference type="AlphaFoldDB" id="A0A8J3N0S7"/>
<dbReference type="Proteomes" id="UP000597444">
    <property type="component" value="Unassembled WGS sequence"/>
</dbReference>
<evidence type="ECO:0000259" key="1">
    <source>
        <dbReference type="Pfam" id="PF13223"/>
    </source>
</evidence>
<protein>
    <recommendedName>
        <fullName evidence="1">DUF4031 domain-containing protein</fullName>
    </recommendedName>
</protein>
<dbReference type="RefSeq" id="WP_220202417.1">
    <property type="nucleotide sequence ID" value="NZ_BNJK01000001.1"/>
</dbReference>
<keyword evidence="3" id="KW-1185">Reference proteome</keyword>
<reference evidence="2" key="1">
    <citation type="submission" date="2020-10" db="EMBL/GenBank/DDBJ databases">
        <title>Taxonomic study of unclassified bacteria belonging to the class Ktedonobacteria.</title>
        <authorList>
            <person name="Yabe S."/>
            <person name="Wang C.M."/>
            <person name="Zheng Y."/>
            <person name="Sakai Y."/>
            <person name="Cavaletti L."/>
            <person name="Monciardini P."/>
            <person name="Donadio S."/>
        </authorList>
    </citation>
    <scope>NUCLEOTIDE SEQUENCE</scope>
    <source>
        <strain evidence="2">ID150040</strain>
    </source>
</reference>
<dbReference type="Pfam" id="PF13223">
    <property type="entry name" value="DUF4031"/>
    <property type="match status" value="1"/>
</dbReference>
<dbReference type="InterPro" id="IPR025109">
    <property type="entry name" value="DUF4031"/>
</dbReference>
<accession>A0A8J3N0S7</accession>
<comment type="caution">
    <text evidence="2">The sequence shown here is derived from an EMBL/GenBank/DDBJ whole genome shotgun (WGS) entry which is preliminary data.</text>
</comment>
<dbReference type="EMBL" id="BNJK01000001">
    <property type="protein sequence ID" value="GHO91525.1"/>
    <property type="molecule type" value="Genomic_DNA"/>
</dbReference>
<gene>
    <name evidence="2" type="ORF">KSF_015730</name>
</gene>
<evidence type="ECO:0000313" key="3">
    <source>
        <dbReference type="Proteomes" id="UP000597444"/>
    </source>
</evidence>
<evidence type="ECO:0000313" key="2">
    <source>
        <dbReference type="EMBL" id="GHO91525.1"/>
    </source>
</evidence>
<organism evidence="2 3">
    <name type="scientific">Reticulibacter mediterranei</name>
    <dbReference type="NCBI Taxonomy" id="2778369"/>
    <lineage>
        <taxon>Bacteria</taxon>
        <taxon>Bacillati</taxon>
        <taxon>Chloroflexota</taxon>
        <taxon>Ktedonobacteria</taxon>
        <taxon>Ktedonobacterales</taxon>
        <taxon>Reticulibacteraceae</taxon>
        <taxon>Reticulibacter</taxon>
    </lineage>
</organism>